<reference evidence="3" key="1">
    <citation type="submission" date="2022-11" db="UniProtKB">
        <authorList>
            <consortium name="WormBaseParasite"/>
        </authorList>
    </citation>
    <scope>IDENTIFICATION</scope>
</reference>
<feature type="coiled-coil region" evidence="1">
    <location>
        <begin position="51"/>
        <end position="78"/>
    </location>
</feature>
<keyword evidence="1" id="KW-0175">Coiled coil</keyword>
<evidence type="ECO:0000256" key="1">
    <source>
        <dbReference type="SAM" id="Coils"/>
    </source>
</evidence>
<dbReference type="Proteomes" id="UP000887565">
    <property type="component" value="Unplaced"/>
</dbReference>
<dbReference type="WBParaSite" id="nRc.2.0.1.t08667-RA">
    <property type="protein sequence ID" value="nRc.2.0.1.t08667-RA"/>
    <property type="gene ID" value="nRc.2.0.1.g08667"/>
</dbReference>
<keyword evidence="2" id="KW-1185">Reference proteome</keyword>
<dbReference type="AlphaFoldDB" id="A0A915I3F8"/>
<organism evidence="2 3">
    <name type="scientific">Romanomermis culicivorax</name>
    <name type="common">Nematode worm</name>
    <dbReference type="NCBI Taxonomy" id="13658"/>
    <lineage>
        <taxon>Eukaryota</taxon>
        <taxon>Metazoa</taxon>
        <taxon>Ecdysozoa</taxon>
        <taxon>Nematoda</taxon>
        <taxon>Enoplea</taxon>
        <taxon>Dorylaimia</taxon>
        <taxon>Mermithida</taxon>
        <taxon>Mermithoidea</taxon>
        <taxon>Mermithidae</taxon>
        <taxon>Romanomermis</taxon>
    </lineage>
</organism>
<accession>A0A915I3F8</accession>
<proteinExistence type="predicted"/>
<name>A0A915I3F8_ROMCU</name>
<evidence type="ECO:0000313" key="3">
    <source>
        <dbReference type="WBParaSite" id="nRc.2.0.1.t08667-RA"/>
    </source>
</evidence>
<evidence type="ECO:0000313" key="2">
    <source>
        <dbReference type="Proteomes" id="UP000887565"/>
    </source>
</evidence>
<protein>
    <submittedName>
        <fullName evidence="3">Uncharacterized protein</fullName>
    </submittedName>
</protein>
<sequence>MVNACQRAMKTKAHKYLIKRYKKLIEYTIGGTTDSTVVEFKHLNQKRFTWCGKKIQQIKNLKKQLKETKLDIPKGQEK</sequence>